<reference evidence="4" key="1">
    <citation type="submission" date="2020-06" db="EMBL/GenBank/DDBJ databases">
        <title>Characterization of fructooligosaccharide metabolism and fructooligosaccharide-degrading enzymes in human commensal butyrate producers.</title>
        <authorList>
            <person name="Tanno H."/>
            <person name="Fujii T."/>
            <person name="Hirano K."/>
            <person name="Maeno S."/>
            <person name="Tonozuka T."/>
            <person name="Sakamoto M."/>
            <person name="Ohkuma M."/>
            <person name="Tochio T."/>
            <person name="Endo A."/>
        </authorList>
    </citation>
    <scope>NUCLEOTIDE SEQUENCE</scope>
    <source>
        <strain evidence="4">JCM 31265</strain>
    </source>
</reference>
<proteinExistence type="inferred from homology"/>
<name>A0AAI9K597_9FIRM</name>
<dbReference type="AlphaFoldDB" id="A0AAI9K597"/>
<dbReference type="PANTHER" id="PTHR11952:SF2">
    <property type="entry name" value="LD24639P"/>
    <property type="match status" value="1"/>
</dbReference>
<evidence type="ECO:0000256" key="3">
    <source>
        <dbReference type="ARBA" id="ARBA00022695"/>
    </source>
</evidence>
<dbReference type="Gene3D" id="3.90.550.10">
    <property type="entry name" value="Spore Coat Polysaccharide Biosynthesis Protein SpsA, Chain A"/>
    <property type="match status" value="1"/>
</dbReference>
<dbReference type="EMBL" id="BLYL01000007">
    <property type="protein sequence ID" value="GFO94431.1"/>
    <property type="molecule type" value="Genomic_DNA"/>
</dbReference>
<keyword evidence="2" id="KW-0808">Transferase</keyword>
<evidence type="ECO:0000313" key="4">
    <source>
        <dbReference type="EMBL" id="GFO94431.1"/>
    </source>
</evidence>
<protein>
    <submittedName>
        <fullName evidence="4">UDP-N-acetylhexosamine pyrophosphorylase</fullName>
    </submittedName>
</protein>
<keyword evidence="3" id="KW-0548">Nucleotidyltransferase</keyword>
<evidence type="ECO:0000256" key="2">
    <source>
        <dbReference type="ARBA" id="ARBA00022679"/>
    </source>
</evidence>
<dbReference type="PANTHER" id="PTHR11952">
    <property type="entry name" value="UDP- GLUCOSE PYROPHOSPHORYLASE"/>
    <property type="match status" value="1"/>
</dbReference>
<dbReference type="CDD" id="cd04193">
    <property type="entry name" value="UDPGlcNAc_PPase"/>
    <property type="match status" value="1"/>
</dbReference>
<dbReference type="SUPFAM" id="SSF53448">
    <property type="entry name" value="Nucleotide-diphospho-sugar transferases"/>
    <property type="match status" value="1"/>
</dbReference>
<dbReference type="InterPro" id="IPR039741">
    <property type="entry name" value="UDP-sugar_pyrophosphorylase"/>
</dbReference>
<sequence>MNYENAYKLLEEKGQLHLLKYYDTLSEAEQAALLNQISEIDFSLIDMIGHNSSGSDSDIAPVAALQMDSIAEKYDIYKNAGLEAIKAGDLALVLLAGGQGTRLGFSGPKGTFNVGVTKDMFIFQLLIEHTLDIVKMADTWIHFFIMTNEKNHDDTTSFFKEHDYFGYNPEYVHFFKQEMVPSVDFNGKIYLEEKGKVAMSPNGNGGWFSSLCKAGHLDKLTKYGIKYINVFSVDNVLQRIADPVFLGAVLTEGFLSGGKVVKKAYPDEKVGVLCTNHGKPYIVEYYELTDAMRDERDANGDYAYNYGVTLNYIFPVDRLMKIMNESMPLHIVKKAIPYVGEDGEIVKPSEPNGYKFETLALDMIAYMGTCLPFEVDREKEFAPIKNATGNDSIDSARELLKKNGYTL</sequence>
<dbReference type="GO" id="GO:0006048">
    <property type="term" value="P:UDP-N-acetylglucosamine biosynthetic process"/>
    <property type="evidence" value="ECO:0007669"/>
    <property type="project" value="TreeGrafter"/>
</dbReference>
<dbReference type="Pfam" id="PF01704">
    <property type="entry name" value="UDPGP"/>
    <property type="match status" value="1"/>
</dbReference>
<dbReference type="RefSeq" id="WP_015533225.1">
    <property type="nucleotide sequence ID" value="NZ_BLYL01000007.1"/>
</dbReference>
<dbReference type="GO" id="GO:0003977">
    <property type="term" value="F:UDP-N-acetylglucosamine diphosphorylase activity"/>
    <property type="evidence" value="ECO:0007669"/>
    <property type="project" value="TreeGrafter"/>
</dbReference>
<dbReference type="InterPro" id="IPR002618">
    <property type="entry name" value="UDPGP_fam"/>
</dbReference>
<dbReference type="Proteomes" id="UP000660047">
    <property type="component" value="Unassembled WGS sequence"/>
</dbReference>
<dbReference type="InterPro" id="IPR029044">
    <property type="entry name" value="Nucleotide-diphossugar_trans"/>
</dbReference>
<organism evidence="4 5">
    <name type="scientific">Coprococcus eutactus</name>
    <dbReference type="NCBI Taxonomy" id="33043"/>
    <lineage>
        <taxon>Bacteria</taxon>
        <taxon>Bacillati</taxon>
        <taxon>Bacillota</taxon>
        <taxon>Clostridia</taxon>
        <taxon>Lachnospirales</taxon>
        <taxon>Lachnospiraceae</taxon>
        <taxon>Coprococcus</taxon>
    </lineage>
</organism>
<comment type="caution">
    <text evidence="4">The sequence shown here is derived from an EMBL/GenBank/DDBJ whole genome shotgun (WGS) entry which is preliminary data.</text>
</comment>
<comment type="similarity">
    <text evidence="1">Belongs to the UDPGP type 1 family.</text>
</comment>
<accession>A0AAI9K597</accession>
<gene>
    <name evidence="4" type="ORF">COEU31_14770</name>
</gene>
<evidence type="ECO:0000256" key="1">
    <source>
        <dbReference type="ARBA" id="ARBA00010401"/>
    </source>
</evidence>
<evidence type="ECO:0000313" key="5">
    <source>
        <dbReference type="Proteomes" id="UP000660047"/>
    </source>
</evidence>